<dbReference type="STRING" id="4565.A0A3B6KP42"/>
<dbReference type="Gramene" id="TraesCLE_scaffold_031345_01G000300.1">
    <property type="protein sequence ID" value="TraesCLE_scaffold_031345_01G000300.1"/>
    <property type="gene ID" value="TraesCLE_scaffold_031345_01G000300"/>
</dbReference>
<dbReference type="Gramene" id="TraesWEE_scaffold_048517_01G000200.1">
    <property type="protein sequence ID" value="TraesWEE_scaffold_048517_01G000200.1"/>
    <property type="gene ID" value="TraesWEE_scaffold_048517_01G000200"/>
</dbReference>
<organism evidence="1">
    <name type="scientific">Triticum aestivum</name>
    <name type="common">Wheat</name>
    <dbReference type="NCBI Taxonomy" id="4565"/>
    <lineage>
        <taxon>Eukaryota</taxon>
        <taxon>Viridiplantae</taxon>
        <taxon>Streptophyta</taxon>
        <taxon>Embryophyta</taxon>
        <taxon>Tracheophyta</taxon>
        <taxon>Spermatophyta</taxon>
        <taxon>Magnoliopsida</taxon>
        <taxon>Liliopsida</taxon>
        <taxon>Poales</taxon>
        <taxon>Poaceae</taxon>
        <taxon>BOP clade</taxon>
        <taxon>Pooideae</taxon>
        <taxon>Triticodae</taxon>
        <taxon>Triticeae</taxon>
        <taxon>Triticinae</taxon>
        <taxon>Triticum</taxon>
    </lineage>
</organism>
<protein>
    <submittedName>
        <fullName evidence="1">Uncharacterized protein</fullName>
    </submittedName>
</protein>
<dbReference type="Proteomes" id="UP000019116">
    <property type="component" value="Chromosome 5A"/>
</dbReference>
<dbReference type="Gene3D" id="3.10.280.10">
    <property type="entry name" value="Mitochondrial glycoprotein"/>
    <property type="match status" value="1"/>
</dbReference>
<evidence type="ECO:0000313" key="1">
    <source>
        <dbReference type="EnsemblPlants" id="TraesCS5A02G358200.1"/>
    </source>
</evidence>
<dbReference type="Gramene" id="TraesRN5A0100875100.1">
    <property type="protein sequence ID" value="TraesRN5A0100875100.1"/>
    <property type="gene ID" value="TraesRN5A0100875100"/>
</dbReference>
<dbReference type="Gramene" id="TraesCAD_scaffold_021106_01G000400.1">
    <property type="protein sequence ID" value="TraesCAD_scaffold_021106_01G000400.1"/>
    <property type="gene ID" value="TraesCAD_scaffold_021106_01G000400"/>
</dbReference>
<dbReference type="Gramene" id="TraesCS5A02G358200.1">
    <property type="protein sequence ID" value="TraesCS5A02G358200.1"/>
    <property type="gene ID" value="TraesCS5A02G358200"/>
</dbReference>
<dbReference type="InterPro" id="IPR036561">
    <property type="entry name" value="MAM33_sf"/>
</dbReference>
<dbReference type="PANTHER" id="PTHR10826">
    <property type="entry name" value="COMPLEMENT COMPONENT 1"/>
    <property type="match status" value="1"/>
</dbReference>
<dbReference type="AlphaFoldDB" id="A0A3B6KP42"/>
<dbReference type="SUPFAM" id="SSF54529">
    <property type="entry name" value="Mitochondrial glycoprotein MAM33-like"/>
    <property type="match status" value="1"/>
</dbReference>
<accession>A0A3B6KP42</accession>
<dbReference type="EnsemblPlants" id="TraesCS5A02G358200.1">
    <property type="protein sequence ID" value="TraesCS5A02G358200.1"/>
    <property type="gene ID" value="TraesCS5A02G358200"/>
</dbReference>
<dbReference type="Gramene" id="TraesROB_scaffold_054509_01G000300.1">
    <property type="protein sequence ID" value="TraesROB_scaffold_054509_01G000300.1"/>
    <property type="gene ID" value="TraesROB_scaffold_054509_01G000300"/>
</dbReference>
<dbReference type="Gramene" id="TraesCS5A03G0860300.1">
    <property type="protein sequence ID" value="TraesCS5A03G0860300.1.CDS"/>
    <property type="gene ID" value="TraesCS5A03G0860300"/>
</dbReference>
<dbReference type="PaxDb" id="4565-Traes_5AL_1CE07C230.1"/>
<keyword evidence="2" id="KW-1185">Reference proteome</keyword>
<proteinExistence type="predicted"/>
<dbReference type="InterPro" id="IPR003428">
    <property type="entry name" value="MAM33"/>
</dbReference>
<dbReference type="PANTHER" id="PTHR10826:SF38">
    <property type="entry name" value="OS09G0557400 PROTEIN"/>
    <property type="match status" value="1"/>
</dbReference>
<sequence length="268" mass="29747">MARALLRHRGALPSLLSPAAPTAPRLVPSFSSAAASSLASLRSPLDERLLRLLSSEISYVADRRPPHQPPTGFKSFAVEDRPGEQWVRLRAARRGAGAGEEAIKIDATLFDGVAELPPDASLFNRVEALEQGPRLHLSLIVEVARADRVLGFICSAWPDQLAVRHVLTLRGTGAATDDRGARDFTYGLVLFSPFWLCTLVSVLSEFFSLSLISSRRKLEPAEREAVKKFLQEREVDAELAEFLHDYVANKEKMEMLQWLKTVESFVEK</sequence>
<dbReference type="SMR" id="A0A3B6KP42"/>
<evidence type="ECO:0000313" key="2">
    <source>
        <dbReference type="Proteomes" id="UP000019116"/>
    </source>
</evidence>
<dbReference type="OrthoDB" id="278212at2759"/>
<reference evidence="1" key="1">
    <citation type="submission" date="2018-08" db="EMBL/GenBank/DDBJ databases">
        <authorList>
            <person name="Rossello M."/>
        </authorList>
    </citation>
    <scope>NUCLEOTIDE SEQUENCE [LARGE SCALE GENOMIC DNA]</scope>
    <source>
        <strain evidence="1">cv. Chinese Spring</strain>
    </source>
</reference>
<reference evidence="1" key="2">
    <citation type="submission" date="2018-10" db="UniProtKB">
        <authorList>
            <consortium name="EnsemblPlants"/>
        </authorList>
    </citation>
    <scope>IDENTIFICATION</scope>
</reference>
<dbReference type="Gramene" id="TraesPARA_EIv1.0_1544550.2">
    <property type="protein sequence ID" value="TraesPARA_EIv1.0_1544550.2.CDS"/>
    <property type="gene ID" value="TraesPARA_EIv1.0_1544550"/>
</dbReference>
<dbReference type="Pfam" id="PF02330">
    <property type="entry name" value="MAM33"/>
    <property type="match status" value="1"/>
</dbReference>
<gene>
    <name evidence="1" type="primary">LOC123104787</name>
</gene>
<name>A0A3B6KP42_WHEAT</name>
<dbReference type="GO" id="GO:0005759">
    <property type="term" value="C:mitochondrial matrix"/>
    <property type="evidence" value="ECO:0007669"/>
    <property type="project" value="InterPro"/>
</dbReference>